<organism evidence="1 2">
    <name type="scientific">Nephila pilipes</name>
    <name type="common">Giant wood spider</name>
    <name type="synonym">Nephila maculata</name>
    <dbReference type="NCBI Taxonomy" id="299642"/>
    <lineage>
        <taxon>Eukaryota</taxon>
        <taxon>Metazoa</taxon>
        <taxon>Ecdysozoa</taxon>
        <taxon>Arthropoda</taxon>
        <taxon>Chelicerata</taxon>
        <taxon>Arachnida</taxon>
        <taxon>Araneae</taxon>
        <taxon>Araneomorphae</taxon>
        <taxon>Entelegynae</taxon>
        <taxon>Araneoidea</taxon>
        <taxon>Nephilidae</taxon>
        <taxon>Nephila</taxon>
    </lineage>
</organism>
<evidence type="ECO:0000313" key="1">
    <source>
        <dbReference type="EMBL" id="GFS88014.1"/>
    </source>
</evidence>
<comment type="caution">
    <text evidence="1">The sequence shown here is derived from an EMBL/GenBank/DDBJ whole genome shotgun (WGS) entry which is preliminary data.</text>
</comment>
<protein>
    <submittedName>
        <fullName evidence="1">Uncharacterized protein</fullName>
    </submittedName>
</protein>
<proteinExistence type="predicted"/>
<keyword evidence="2" id="KW-1185">Reference proteome</keyword>
<sequence length="65" mass="7428">MRDYQNTDNPLLDNYSNNGMCSSTTELNISEKIQEILDRNSGQFVFPHIIIGIADTPIDDCYDEE</sequence>
<reference evidence="1" key="1">
    <citation type="submission" date="2020-08" db="EMBL/GenBank/DDBJ databases">
        <title>Multicomponent nature underlies the extraordinary mechanical properties of spider dragline silk.</title>
        <authorList>
            <person name="Kono N."/>
            <person name="Nakamura H."/>
            <person name="Mori M."/>
            <person name="Yoshida Y."/>
            <person name="Ohtoshi R."/>
            <person name="Malay A.D."/>
            <person name="Moran D.A.P."/>
            <person name="Tomita M."/>
            <person name="Numata K."/>
            <person name="Arakawa K."/>
        </authorList>
    </citation>
    <scope>NUCLEOTIDE SEQUENCE</scope>
</reference>
<dbReference type="EMBL" id="BMAW01052909">
    <property type="protein sequence ID" value="GFS88014.1"/>
    <property type="molecule type" value="Genomic_DNA"/>
</dbReference>
<accession>A0A8X6N0J9</accession>
<dbReference type="Proteomes" id="UP000887013">
    <property type="component" value="Unassembled WGS sequence"/>
</dbReference>
<evidence type="ECO:0000313" key="2">
    <source>
        <dbReference type="Proteomes" id="UP000887013"/>
    </source>
</evidence>
<name>A0A8X6N0J9_NEPPI</name>
<gene>
    <name evidence="1" type="ORF">NPIL_33621</name>
</gene>
<dbReference type="AlphaFoldDB" id="A0A8X6N0J9"/>
<feature type="non-terminal residue" evidence="1">
    <location>
        <position position="65"/>
    </location>
</feature>